<reference evidence="3" key="1">
    <citation type="journal article" date="2019" name="Int. J. Syst. Evol. Microbiol.">
        <title>The Global Catalogue of Microorganisms (GCM) 10K type strain sequencing project: providing services to taxonomists for standard genome sequencing and annotation.</title>
        <authorList>
            <consortium name="The Broad Institute Genomics Platform"/>
            <consortium name="The Broad Institute Genome Sequencing Center for Infectious Disease"/>
            <person name="Wu L."/>
            <person name="Ma J."/>
        </authorList>
    </citation>
    <scope>NUCLEOTIDE SEQUENCE [LARGE SCALE GENOMIC DNA]</scope>
    <source>
        <strain evidence="3">KCTC 42255</strain>
    </source>
</reference>
<evidence type="ECO:0000313" key="2">
    <source>
        <dbReference type="EMBL" id="MFD2698788.1"/>
    </source>
</evidence>
<accession>A0ABW5SHY4</accession>
<evidence type="ECO:0000313" key="3">
    <source>
        <dbReference type="Proteomes" id="UP001597357"/>
    </source>
</evidence>
<dbReference type="InterPro" id="IPR058060">
    <property type="entry name" value="HYC_CC_PP"/>
</dbReference>
<gene>
    <name evidence="2" type="ORF">ACFSQ0_12375</name>
</gene>
<dbReference type="EMBL" id="JBHULZ010000041">
    <property type="protein sequence ID" value="MFD2698788.1"/>
    <property type="molecule type" value="Genomic_DNA"/>
</dbReference>
<sequence length="137" mass="15816">MFKNAVIKFQAFFIAFVLLLSTTSFAVEKHFCAEILVDFSFRLDTQSCCPEPDPEEQINFENSCCQDSIEVFSGQKQLKQDQSDWDIQVPKASILSFTSINSALSLIQEQRLHLLVWSKTPPFCNTPLYLRNEQWLI</sequence>
<evidence type="ECO:0000256" key="1">
    <source>
        <dbReference type="SAM" id="SignalP"/>
    </source>
</evidence>
<dbReference type="InterPro" id="IPR058512">
    <property type="entry name" value="DUF8199"/>
</dbReference>
<feature type="signal peptide" evidence="1">
    <location>
        <begin position="1"/>
        <end position="26"/>
    </location>
</feature>
<organism evidence="2 3">
    <name type="scientific">Mesonia sediminis</name>
    <dbReference type="NCBI Taxonomy" id="1703946"/>
    <lineage>
        <taxon>Bacteria</taxon>
        <taxon>Pseudomonadati</taxon>
        <taxon>Bacteroidota</taxon>
        <taxon>Flavobacteriia</taxon>
        <taxon>Flavobacteriales</taxon>
        <taxon>Flavobacteriaceae</taxon>
        <taxon>Mesonia</taxon>
    </lineage>
</organism>
<feature type="chain" id="PRO_5046401487" evidence="1">
    <location>
        <begin position="27"/>
        <end position="137"/>
    </location>
</feature>
<dbReference type="RefSeq" id="WP_379048713.1">
    <property type="nucleotide sequence ID" value="NZ_JBHULZ010000041.1"/>
</dbReference>
<keyword evidence="1" id="KW-0732">Signal</keyword>
<dbReference type="Proteomes" id="UP001597357">
    <property type="component" value="Unassembled WGS sequence"/>
</dbReference>
<name>A0ABW5SHY4_9FLAO</name>
<dbReference type="Pfam" id="PF26622">
    <property type="entry name" value="DUF8199"/>
    <property type="match status" value="1"/>
</dbReference>
<proteinExistence type="predicted"/>
<comment type="caution">
    <text evidence="2">The sequence shown here is derived from an EMBL/GenBank/DDBJ whole genome shotgun (WGS) entry which is preliminary data.</text>
</comment>
<protein>
    <submittedName>
        <fullName evidence="2">Uncharacterized protein</fullName>
    </submittedName>
</protein>
<keyword evidence="3" id="KW-1185">Reference proteome</keyword>
<dbReference type="NCBIfam" id="NF047658">
    <property type="entry name" value="HYC_CC_PP"/>
    <property type="match status" value="1"/>
</dbReference>